<reference evidence="11 12" key="1">
    <citation type="submission" date="2023-07" db="EMBL/GenBank/DDBJ databases">
        <title>Genomic Encyclopedia of Type Strains, Phase IV (KMG-IV): sequencing the most valuable type-strain genomes for metagenomic binning, comparative biology and taxonomic classification.</title>
        <authorList>
            <person name="Goeker M."/>
        </authorList>
    </citation>
    <scope>NUCLEOTIDE SEQUENCE [LARGE SCALE GENOMIC DNA]</scope>
    <source>
        <strain evidence="11 12">DSM 19013</strain>
    </source>
</reference>
<gene>
    <name evidence="11" type="ORF">QO012_000335</name>
</gene>
<evidence type="ECO:0000256" key="2">
    <source>
        <dbReference type="ARBA" id="ARBA00005992"/>
    </source>
</evidence>
<evidence type="ECO:0000256" key="7">
    <source>
        <dbReference type="PROSITE-ProRule" id="PRU01373"/>
    </source>
</evidence>
<evidence type="ECO:0000313" key="12">
    <source>
        <dbReference type="Proteomes" id="UP001231124"/>
    </source>
</evidence>
<comment type="caution">
    <text evidence="11">The sequence shown here is derived from an EMBL/GenBank/DDBJ whole genome shotgun (WGS) entry which is preliminary data.</text>
</comment>
<feature type="chain" id="PRO_5046156647" evidence="9">
    <location>
        <begin position="36"/>
        <end position="445"/>
    </location>
</feature>
<evidence type="ECO:0000256" key="5">
    <source>
        <dbReference type="ARBA" id="ARBA00022984"/>
    </source>
</evidence>
<comment type="pathway">
    <text evidence="1 7">Cell wall biogenesis; peptidoglycan biosynthesis.</text>
</comment>
<dbReference type="Proteomes" id="UP001231124">
    <property type="component" value="Unassembled WGS sequence"/>
</dbReference>
<dbReference type="InterPro" id="IPR038063">
    <property type="entry name" value="Transpep_catalytic_dom"/>
</dbReference>
<evidence type="ECO:0000256" key="1">
    <source>
        <dbReference type="ARBA" id="ARBA00004752"/>
    </source>
</evidence>
<comment type="similarity">
    <text evidence="2">Belongs to the YkuD family.</text>
</comment>
<proteinExistence type="inferred from homology"/>
<feature type="signal peptide" evidence="9">
    <location>
        <begin position="1"/>
        <end position="35"/>
    </location>
</feature>
<keyword evidence="6 7" id="KW-0961">Cell wall biogenesis/degradation</keyword>
<dbReference type="InterPro" id="IPR005490">
    <property type="entry name" value="LD_TPept_cat_dom"/>
</dbReference>
<dbReference type="SUPFAM" id="SSF141523">
    <property type="entry name" value="L,D-transpeptidase catalytic domain-like"/>
    <property type="match status" value="1"/>
</dbReference>
<dbReference type="Gene3D" id="1.10.101.10">
    <property type="entry name" value="PGBD-like superfamily/PGBD"/>
    <property type="match status" value="1"/>
</dbReference>
<feature type="domain" description="L,D-TPase catalytic" evidence="10">
    <location>
        <begin position="193"/>
        <end position="380"/>
    </location>
</feature>
<dbReference type="Pfam" id="PF01471">
    <property type="entry name" value="PG_binding_1"/>
    <property type="match status" value="1"/>
</dbReference>
<protein>
    <submittedName>
        <fullName evidence="11">Murein L,D-transpeptidase YcbB/YkuD</fullName>
    </submittedName>
</protein>
<organism evidence="11 12">
    <name type="scientific">Methylobacterium aerolatum</name>
    <dbReference type="NCBI Taxonomy" id="418708"/>
    <lineage>
        <taxon>Bacteria</taxon>
        <taxon>Pseudomonadati</taxon>
        <taxon>Pseudomonadota</taxon>
        <taxon>Alphaproteobacteria</taxon>
        <taxon>Hyphomicrobiales</taxon>
        <taxon>Methylobacteriaceae</taxon>
        <taxon>Methylobacterium</taxon>
    </lineage>
</organism>
<sequence>MRTKAPSRHAAPRLSALTASVGLALGTLTAVSALAAPARDQAGYAQAEWAQDYAAPAAMQVQRETVPILSPQTISATEQMVEKYREIVSRGGWRPVTGAERLRIGSKGPAVAAVRQRLIVTGDLDPSATNTGVYDSYVAAGVKRFQARHGLSQTGSMSPATEQAMNVPAEIRLRQLETNVLRLRSYSGDLGRRFVITNIPAALVETVEDGRIVTLHAAGVGKIDRQSPIMNTKATQINFNPTWTVPASIVKKDLIPKMQKDPNYLTDNKIRILANGQEISPRSVNWNSDEGTRYTYRQDSGADFNSMGIVRINIPNPYGVFMHDTNTKGVFGDDFRFISSGCVRVQNVREYITWLLKDTPGWGREQVEQAIESGKRVDATLSQPVPVYWTYITAWATPDGLVQFRDDIYKRDGVNVPSTISAPTPVASAESTMPQNFEPGDEDNN</sequence>
<accession>A0ABU0HVD5</accession>
<keyword evidence="4 7" id="KW-0133">Cell shape</keyword>
<evidence type="ECO:0000256" key="6">
    <source>
        <dbReference type="ARBA" id="ARBA00023316"/>
    </source>
</evidence>
<keyword evidence="5 7" id="KW-0573">Peptidoglycan synthesis</keyword>
<feature type="active site" description="Nucleophile" evidence="7">
    <location>
        <position position="342"/>
    </location>
</feature>
<feature type="region of interest" description="Disordered" evidence="8">
    <location>
        <begin position="419"/>
        <end position="445"/>
    </location>
</feature>
<evidence type="ECO:0000256" key="4">
    <source>
        <dbReference type="ARBA" id="ARBA00022960"/>
    </source>
</evidence>
<keyword evidence="9" id="KW-0732">Signal</keyword>
<dbReference type="PANTHER" id="PTHR41533">
    <property type="entry name" value="L,D-TRANSPEPTIDASE HI_1667-RELATED"/>
    <property type="match status" value="1"/>
</dbReference>
<feature type="active site" description="Proton donor/acceptor" evidence="7">
    <location>
        <position position="323"/>
    </location>
</feature>
<dbReference type="EMBL" id="JAUSVP010000001">
    <property type="protein sequence ID" value="MDQ0445857.1"/>
    <property type="molecule type" value="Genomic_DNA"/>
</dbReference>
<dbReference type="RefSeq" id="WP_238204829.1">
    <property type="nucleotide sequence ID" value="NZ_BPQE01000020.1"/>
</dbReference>
<evidence type="ECO:0000256" key="3">
    <source>
        <dbReference type="ARBA" id="ARBA00022679"/>
    </source>
</evidence>
<dbReference type="InterPro" id="IPR036366">
    <property type="entry name" value="PGBDSf"/>
</dbReference>
<dbReference type="InterPro" id="IPR036365">
    <property type="entry name" value="PGBD-like_sf"/>
</dbReference>
<dbReference type="InterPro" id="IPR052905">
    <property type="entry name" value="LD-transpeptidase_YkuD-like"/>
</dbReference>
<evidence type="ECO:0000259" key="10">
    <source>
        <dbReference type="PROSITE" id="PS52029"/>
    </source>
</evidence>
<evidence type="ECO:0000313" key="11">
    <source>
        <dbReference type="EMBL" id="MDQ0445857.1"/>
    </source>
</evidence>
<keyword evidence="12" id="KW-1185">Reference proteome</keyword>
<dbReference type="PROSITE" id="PS52029">
    <property type="entry name" value="LD_TPASE"/>
    <property type="match status" value="1"/>
</dbReference>
<dbReference type="CDD" id="cd16913">
    <property type="entry name" value="YkuD_like"/>
    <property type="match status" value="1"/>
</dbReference>
<dbReference type="InterPro" id="IPR002477">
    <property type="entry name" value="Peptidoglycan-bd-like"/>
</dbReference>
<dbReference type="SUPFAM" id="SSF47090">
    <property type="entry name" value="PGBD-like"/>
    <property type="match status" value="1"/>
</dbReference>
<dbReference type="Pfam" id="PF03734">
    <property type="entry name" value="YkuD"/>
    <property type="match status" value="1"/>
</dbReference>
<name>A0ABU0HVD5_9HYPH</name>
<evidence type="ECO:0000256" key="8">
    <source>
        <dbReference type="SAM" id="MobiDB-lite"/>
    </source>
</evidence>
<dbReference type="PANTHER" id="PTHR41533:SF1">
    <property type="entry name" value="L,D-TRANSPEPTIDASE YCBB-RELATED"/>
    <property type="match status" value="1"/>
</dbReference>
<keyword evidence="3" id="KW-0808">Transferase</keyword>
<evidence type="ECO:0000256" key="9">
    <source>
        <dbReference type="SAM" id="SignalP"/>
    </source>
</evidence>